<dbReference type="OMA" id="GVEIWFE"/>
<dbReference type="PANTHER" id="PTHR48312:SF1">
    <property type="entry name" value="SULFOTRANSFERASE"/>
    <property type="match status" value="1"/>
</dbReference>
<protein>
    <recommendedName>
        <fullName evidence="3">Sulfotransferase family protein</fullName>
    </recommendedName>
</protein>
<reference evidence="2" key="1">
    <citation type="submission" date="2015-02" db="EMBL/GenBank/DDBJ databases">
        <title>Genome sequencing for Strongylocentrotus purpuratus.</title>
        <authorList>
            <person name="Murali S."/>
            <person name="Liu Y."/>
            <person name="Vee V."/>
            <person name="English A."/>
            <person name="Wang M."/>
            <person name="Skinner E."/>
            <person name="Han Y."/>
            <person name="Muzny D.M."/>
            <person name="Worley K.C."/>
            <person name="Gibbs R.A."/>
        </authorList>
    </citation>
    <scope>NUCLEOTIDE SEQUENCE</scope>
</reference>
<dbReference type="RefSeq" id="XP_003730265.2">
    <property type="nucleotide sequence ID" value="XM_003730217.3"/>
</dbReference>
<dbReference type="Pfam" id="PF19798">
    <property type="entry name" value="Sulfotransfer_5"/>
    <property type="match status" value="1"/>
</dbReference>
<dbReference type="AlphaFoldDB" id="A0A7M7GKQ3"/>
<sequence>MSTTMTSLKPNGEADQVRIILWTFPRTLSTALIKCLSQIDGVEIWFEPYCFCSMAAREYRRAHGRELPTSYAGNETKFTEAARLLSKVALMPAGVIDPERLAYEGVKERLESSTSKYVIVKDMALSMSDKKYRRYLPDGFTHAYLIREPAAAITSYRRATYQSFLSAGYLVGEARDENKFDIERDNFLMDAGLFHQELCELWRYSSQHSKASALPKEGSSERSKQSVIIESDDLLTKPHEVLPKFCRALGLPYDQSLLRWDASADVAFTWKAAGDEVLRHNVHFYKTAMSSTHFVPANKRTQVQNVFEDVRRLAEKARPYYEEMYNHKL</sequence>
<evidence type="ECO:0000313" key="1">
    <source>
        <dbReference type="EnsemblMetazoa" id="XP_003730265"/>
    </source>
</evidence>
<dbReference type="Proteomes" id="UP000007110">
    <property type="component" value="Unassembled WGS sequence"/>
</dbReference>
<name>A0A7M7GKQ3_STRPU</name>
<dbReference type="Gene3D" id="3.40.50.300">
    <property type="entry name" value="P-loop containing nucleotide triphosphate hydrolases"/>
    <property type="match status" value="1"/>
</dbReference>
<reference evidence="1" key="2">
    <citation type="submission" date="2021-01" db="UniProtKB">
        <authorList>
            <consortium name="EnsemblMetazoa"/>
        </authorList>
    </citation>
    <scope>IDENTIFICATION</scope>
</reference>
<proteinExistence type="predicted"/>
<dbReference type="SUPFAM" id="SSF52540">
    <property type="entry name" value="P-loop containing nucleoside triphosphate hydrolases"/>
    <property type="match status" value="1"/>
</dbReference>
<dbReference type="PANTHER" id="PTHR48312">
    <property type="match status" value="1"/>
</dbReference>
<dbReference type="EnsemblMetazoa" id="XM_003730217">
    <property type="protein sequence ID" value="XP_003730265"/>
    <property type="gene ID" value="LOC100893046"/>
</dbReference>
<dbReference type="InterPro" id="IPR027417">
    <property type="entry name" value="P-loop_NTPase"/>
</dbReference>
<dbReference type="InParanoid" id="A0A7M7GKQ3"/>
<evidence type="ECO:0008006" key="3">
    <source>
        <dbReference type="Google" id="ProtNLM"/>
    </source>
</evidence>
<organism evidence="1 2">
    <name type="scientific">Strongylocentrotus purpuratus</name>
    <name type="common">Purple sea urchin</name>
    <dbReference type="NCBI Taxonomy" id="7668"/>
    <lineage>
        <taxon>Eukaryota</taxon>
        <taxon>Metazoa</taxon>
        <taxon>Echinodermata</taxon>
        <taxon>Eleutherozoa</taxon>
        <taxon>Echinozoa</taxon>
        <taxon>Echinoidea</taxon>
        <taxon>Euechinoidea</taxon>
        <taxon>Echinacea</taxon>
        <taxon>Camarodonta</taxon>
        <taxon>Echinidea</taxon>
        <taxon>Strongylocentrotidae</taxon>
        <taxon>Strongylocentrotus</taxon>
    </lineage>
</organism>
<dbReference type="GeneID" id="100893046"/>
<dbReference type="KEGG" id="spu:100893046"/>
<accession>A0A7M7GKQ3</accession>
<evidence type="ECO:0000313" key="2">
    <source>
        <dbReference type="Proteomes" id="UP000007110"/>
    </source>
</evidence>
<dbReference type="OrthoDB" id="2405944at2759"/>
<keyword evidence="2" id="KW-1185">Reference proteome</keyword>